<evidence type="ECO:0000256" key="1">
    <source>
        <dbReference type="ARBA" id="ARBA00004141"/>
    </source>
</evidence>
<comment type="caution">
    <text evidence="7">The sequence shown here is derived from an EMBL/GenBank/DDBJ whole genome shotgun (WGS) entry which is preliminary data.</text>
</comment>
<keyword evidence="8" id="KW-1185">Reference proteome</keyword>
<feature type="transmembrane region" description="Helical" evidence="6">
    <location>
        <begin position="69"/>
        <end position="92"/>
    </location>
</feature>
<dbReference type="InterPro" id="IPR050598">
    <property type="entry name" value="AminoAcid_Transporter"/>
</dbReference>
<sequence length="597" mass="65233">MGLFSKESQSGAIPTPDPSQYQSDSETSVIKDGELAYVRVVGGNGASGYQEAAGAPVETKSPLGYHVNWVAVIFLNVNMMIGTGIFSAPGYILGSTGSVGLALIYWVIGFLFALAGLAVYLEYVSYFPSRSGSIVVYLEQSYPRPKHLFPVTFAMQSILLSFSSSNAIVLSRYLWRIVGRAPTEWEDKGVAVASYTLAVICVIAHNKYSLWASNVIGALKITLLIFISISGFVILGGGISRVENPGINFQNGFVGTTDSGYNLSQAMVNISFTYAGWQNAFNVANEIKNPVPTLKKHATSSLLFVFILYFLCNIAYFAAVQKEEFAAGGEIAAAIFFRTAFGTAAESALNFCVLLSSFGNLLVVLIGQSRQLREVGRQGVLPWTKFWVSTKPFGTPLGPYLFKWALTVIMIIGPPQGDAFQFIISLNTYPDAVFSAAVAVGIFLIRRRRARSGTPRSEFRAWYIAVLFYLAIQIYILVMPWFPPEGGIYAGSVSFFYATYCLVGIAVIVICVAYYYVWMYWLPKRGNYAIRSTIAVVDDGSGATAHRIVKVPNAELAEWDATHDEHGRLLDQGRYGVTIEEQLGEKGTSPSESISKV</sequence>
<dbReference type="PANTHER" id="PTHR11785:SF353">
    <property type="entry name" value="METHIONINE TRANSPORTER (EUROFUNG)"/>
    <property type="match status" value="1"/>
</dbReference>
<dbReference type="Proteomes" id="UP000813385">
    <property type="component" value="Unassembled WGS sequence"/>
</dbReference>
<name>A0A8K0T1B1_9PEZI</name>
<organism evidence="7 8">
    <name type="scientific">Plectosphaerella cucumerina</name>
    <dbReference type="NCBI Taxonomy" id="40658"/>
    <lineage>
        <taxon>Eukaryota</taxon>
        <taxon>Fungi</taxon>
        <taxon>Dikarya</taxon>
        <taxon>Ascomycota</taxon>
        <taxon>Pezizomycotina</taxon>
        <taxon>Sordariomycetes</taxon>
        <taxon>Hypocreomycetidae</taxon>
        <taxon>Glomerellales</taxon>
        <taxon>Plectosphaerellaceae</taxon>
        <taxon>Plectosphaerella</taxon>
    </lineage>
</organism>
<evidence type="ECO:0000256" key="4">
    <source>
        <dbReference type="ARBA" id="ARBA00023136"/>
    </source>
</evidence>
<dbReference type="InterPro" id="IPR002293">
    <property type="entry name" value="AA/rel_permease1"/>
</dbReference>
<feature type="transmembrane region" description="Helical" evidence="6">
    <location>
        <begin position="218"/>
        <end position="239"/>
    </location>
</feature>
<evidence type="ECO:0000256" key="3">
    <source>
        <dbReference type="ARBA" id="ARBA00022989"/>
    </source>
</evidence>
<protein>
    <submittedName>
        <fullName evidence="7">Amino acid permease-domain-containing protein</fullName>
    </submittedName>
</protein>
<dbReference type="GO" id="GO:0015179">
    <property type="term" value="F:L-amino acid transmembrane transporter activity"/>
    <property type="evidence" value="ECO:0007669"/>
    <property type="project" value="TreeGrafter"/>
</dbReference>
<evidence type="ECO:0000256" key="2">
    <source>
        <dbReference type="ARBA" id="ARBA00022692"/>
    </source>
</evidence>
<feature type="transmembrane region" description="Helical" evidence="6">
    <location>
        <begin position="148"/>
        <end position="169"/>
    </location>
</feature>
<feature type="transmembrane region" description="Helical" evidence="6">
    <location>
        <begin position="298"/>
        <end position="318"/>
    </location>
</feature>
<feature type="transmembrane region" description="Helical" evidence="6">
    <location>
        <begin position="189"/>
        <end position="206"/>
    </location>
</feature>
<gene>
    <name evidence="7" type="ORF">B0T11DRAFT_359572</name>
</gene>
<keyword evidence="2 6" id="KW-0812">Transmembrane</keyword>
<feature type="transmembrane region" description="Helical" evidence="6">
    <location>
        <begin position="461"/>
        <end position="482"/>
    </location>
</feature>
<dbReference type="OrthoDB" id="5982228at2759"/>
<accession>A0A8K0T1B1</accession>
<evidence type="ECO:0000313" key="8">
    <source>
        <dbReference type="Proteomes" id="UP000813385"/>
    </source>
</evidence>
<dbReference type="EMBL" id="JAGPXD010000007">
    <property type="protein sequence ID" value="KAH7347243.1"/>
    <property type="molecule type" value="Genomic_DNA"/>
</dbReference>
<reference evidence="7" key="1">
    <citation type="journal article" date="2021" name="Nat. Commun.">
        <title>Genetic determinants of endophytism in the Arabidopsis root mycobiome.</title>
        <authorList>
            <person name="Mesny F."/>
            <person name="Miyauchi S."/>
            <person name="Thiergart T."/>
            <person name="Pickel B."/>
            <person name="Atanasova L."/>
            <person name="Karlsson M."/>
            <person name="Huettel B."/>
            <person name="Barry K.W."/>
            <person name="Haridas S."/>
            <person name="Chen C."/>
            <person name="Bauer D."/>
            <person name="Andreopoulos W."/>
            <person name="Pangilinan J."/>
            <person name="LaButti K."/>
            <person name="Riley R."/>
            <person name="Lipzen A."/>
            <person name="Clum A."/>
            <person name="Drula E."/>
            <person name="Henrissat B."/>
            <person name="Kohler A."/>
            <person name="Grigoriev I.V."/>
            <person name="Martin F.M."/>
            <person name="Hacquard S."/>
        </authorList>
    </citation>
    <scope>NUCLEOTIDE SEQUENCE</scope>
    <source>
        <strain evidence="7">MPI-CAGE-AT-0016</strain>
    </source>
</reference>
<dbReference type="AlphaFoldDB" id="A0A8K0T1B1"/>
<feature type="transmembrane region" description="Helical" evidence="6">
    <location>
        <begin position="104"/>
        <end position="127"/>
    </location>
</feature>
<feature type="transmembrane region" description="Helical" evidence="6">
    <location>
        <begin position="419"/>
        <end position="445"/>
    </location>
</feature>
<evidence type="ECO:0000256" key="6">
    <source>
        <dbReference type="SAM" id="Phobius"/>
    </source>
</evidence>
<feature type="region of interest" description="Disordered" evidence="5">
    <location>
        <begin position="1"/>
        <end position="25"/>
    </location>
</feature>
<feature type="transmembrane region" description="Helical" evidence="6">
    <location>
        <begin position="393"/>
        <end position="413"/>
    </location>
</feature>
<dbReference type="FunFam" id="1.20.1740.10:FF:000025">
    <property type="entry name" value="High-affinity methionine permease"/>
    <property type="match status" value="1"/>
</dbReference>
<evidence type="ECO:0000313" key="7">
    <source>
        <dbReference type="EMBL" id="KAH7347243.1"/>
    </source>
</evidence>
<feature type="transmembrane region" description="Helical" evidence="6">
    <location>
        <begin position="347"/>
        <end position="367"/>
    </location>
</feature>
<dbReference type="Pfam" id="PF13520">
    <property type="entry name" value="AA_permease_2"/>
    <property type="match status" value="1"/>
</dbReference>
<keyword evidence="3 6" id="KW-1133">Transmembrane helix</keyword>
<proteinExistence type="predicted"/>
<keyword evidence="4 6" id="KW-0472">Membrane</keyword>
<dbReference type="Gene3D" id="1.20.1740.10">
    <property type="entry name" value="Amino acid/polyamine transporter I"/>
    <property type="match status" value="1"/>
</dbReference>
<dbReference type="PANTHER" id="PTHR11785">
    <property type="entry name" value="AMINO ACID TRANSPORTER"/>
    <property type="match status" value="1"/>
</dbReference>
<feature type="transmembrane region" description="Helical" evidence="6">
    <location>
        <begin position="494"/>
        <end position="517"/>
    </location>
</feature>
<dbReference type="GO" id="GO:0016020">
    <property type="term" value="C:membrane"/>
    <property type="evidence" value="ECO:0007669"/>
    <property type="project" value="UniProtKB-SubCell"/>
</dbReference>
<evidence type="ECO:0000256" key="5">
    <source>
        <dbReference type="SAM" id="MobiDB-lite"/>
    </source>
</evidence>
<comment type="subcellular location">
    <subcellularLocation>
        <location evidence="1">Membrane</location>
        <topology evidence="1">Multi-pass membrane protein</topology>
    </subcellularLocation>
</comment>